<evidence type="ECO:0000313" key="2">
    <source>
        <dbReference type="EMBL" id="PMD29194.1"/>
    </source>
</evidence>
<feature type="chain" id="PRO_5014329608" evidence="1">
    <location>
        <begin position="25"/>
        <end position="280"/>
    </location>
</feature>
<name>A0A2J6QSF4_HYAVF</name>
<evidence type="ECO:0000256" key="1">
    <source>
        <dbReference type="SAM" id="SignalP"/>
    </source>
</evidence>
<accession>A0A2J6QSF4</accession>
<proteinExistence type="predicted"/>
<keyword evidence="3" id="KW-1185">Reference proteome</keyword>
<dbReference type="AlphaFoldDB" id="A0A2J6QSF4"/>
<organism evidence="2 3">
    <name type="scientific">Hyaloscypha variabilis (strain UAMH 11265 / GT02V1 / F)</name>
    <name type="common">Meliniomyces variabilis</name>
    <dbReference type="NCBI Taxonomy" id="1149755"/>
    <lineage>
        <taxon>Eukaryota</taxon>
        <taxon>Fungi</taxon>
        <taxon>Dikarya</taxon>
        <taxon>Ascomycota</taxon>
        <taxon>Pezizomycotina</taxon>
        <taxon>Leotiomycetes</taxon>
        <taxon>Helotiales</taxon>
        <taxon>Hyaloscyphaceae</taxon>
        <taxon>Hyaloscypha</taxon>
        <taxon>Hyaloscypha variabilis</taxon>
    </lineage>
</organism>
<dbReference type="Proteomes" id="UP000235786">
    <property type="component" value="Unassembled WGS sequence"/>
</dbReference>
<keyword evidence="1" id="KW-0732">Signal</keyword>
<evidence type="ECO:0000313" key="3">
    <source>
        <dbReference type="Proteomes" id="UP000235786"/>
    </source>
</evidence>
<gene>
    <name evidence="2" type="ORF">L207DRAFT_574349</name>
</gene>
<dbReference type="EMBL" id="KZ613976">
    <property type="protein sequence ID" value="PMD29194.1"/>
    <property type="molecule type" value="Genomic_DNA"/>
</dbReference>
<reference evidence="2 3" key="1">
    <citation type="submission" date="2016-04" db="EMBL/GenBank/DDBJ databases">
        <title>A degradative enzymes factory behind the ericoid mycorrhizal symbiosis.</title>
        <authorList>
            <consortium name="DOE Joint Genome Institute"/>
            <person name="Martino E."/>
            <person name="Morin E."/>
            <person name="Grelet G."/>
            <person name="Kuo A."/>
            <person name="Kohler A."/>
            <person name="Daghino S."/>
            <person name="Barry K."/>
            <person name="Choi C."/>
            <person name="Cichocki N."/>
            <person name="Clum A."/>
            <person name="Copeland A."/>
            <person name="Hainaut M."/>
            <person name="Haridas S."/>
            <person name="Labutti K."/>
            <person name="Lindquist E."/>
            <person name="Lipzen A."/>
            <person name="Khouja H.-R."/>
            <person name="Murat C."/>
            <person name="Ohm R."/>
            <person name="Olson A."/>
            <person name="Spatafora J."/>
            <person name="Veneault-Fourrey C."/>
            <person name="Henrissat B."/>
            <person name="Grigoriev I."/>
            <person name="Martin F."/>
            <person name="Perotto S."/>
        </authorList>
    </citation>
    <scope>NUCLEOTIDE SEQUENCE [LARGE SCALE GENOMIC DNA]</scope>
    <source>
        <strain evidence="2 3">F</strain>
    </source>
</reference>
<feature type="signal peptide" evidence="1">
    <location>
        <begin position="1"/>
        <end position="24"/>
    </location>
</feature>
<protein>
    <submittedName>
        <fullName evidence="2">Uncharacterized protein</fullName>
    </submittedName>
</protein>
<sequence length="280" mass="29622">MSSLQKHLLFISIIVLQLLIGGLGSDGPVEKPQPDERPICREYWTDCGGSCLTHPMYTPAQKDICGPSFTLNCCQDGQERTYCTCDSDDYRVRCDDFLTACGSTRCPNGFAISGVGSRSACGNLANVFVEPPNPDLFTSICHREGCSLGCAPSPVYLQSCPNGMQGAPGSDGIMGICDDLCVTNPCGCPDTPTTEAPPDPNDGYYPPFTSTCVGPFCGGVNPGLGGGFGGTAPFQSILKRLGGVWKALISKASRRLFKGAIDMNISSQTDACEMLEFGFS</sequence>